<dbReference type="Gene3D" id="3.55.50.30">
    <property type="match status" value="1"/>
</dbReference>
<name>A0A430K014_9FLAO</name>
<dbReference type="InterPro" id="IPR012373">
    <property type="entry name" value="Ferrdict_sens_TM"/>
</dbReference>
<feature type="transmembrane region" description="Helical" evidence="1">
    <location>
        <begin position="78"/>
        <end position="101"/>
    </location>
</feature>
<dbReference type="GO" id="GO:0016989">
    <property type="term" value="F:sigma factor antagonist activity"/>
    <property type="evidence" value="ECO:0007669"/>
    <property type="project" value="TreeGrafter"/>
</dbReference>
<keyword evidence="5" id="KW-1185">Reference proteome</keyword>
<dbReference type="InterPro" id="IPR032508">
    <property type="entry name" value="FecR_C"/>
</dbReference>
<evidence type="ECO:0000259" key="3">
    <source>
        <dbReference type="Pfam" id="PF16344"/>
    </source>
</evidence>
<dbReference type="Pfam" id="PF16344">
    <property type="entry name" value="FecR_C"/>
    <property type="match status" value="1"/>
</dbReference>
<evidence type="ECO:0000256" key="1">
    <source>
        <dbReference type="SAM" id="Phobius"/>
    </source>
</evidence>
<reference evidence="4 5" key="1">
    <citation type="submission" date="2018-11" db="EMBL/GenBank/DDBJ databases">
        <title>Arenibacter aquaticus sp.nov., a marine bacterium isolated from surface seawater in the South China Sea.</title>
        <authorList>
            <person name="Guo J."/>
            <person name="Sun J."/>
        </authorList>
    </citation>
    <scope>NUCLEOTIDE SEQUENCE [LARGE SCALE GENOMIC DNA]</scope>
    <source>
        <strain evidence="4 5">GUO666</strain>
    </source>
</reference>
<dbReference type="Pfam" id="PF04773">
    <property type="entry name" value="FecR"/>
    <property type="match status" value="1"/>
</dbReference>
<dbReference type="PANTHER" id="PTHR30273">
    <property type="entry name" value="PERIPLASMIC SIGNAL SENSOR AND SIGMA FACTOR ACTIVATOR FECR-RELATED"/>
    <property type="match status" value="1"/>
</dbReference>
<keyword evidence="1" id="KW-0472">Membrane</keyword>
<organism evidence="4 5">
    <name type="scientific">Arenibacter aquaticus</name>
    <dbReference type="NCBI Taxonomy" id="2489054"/>
    <lineage>
        <taxon>Bacteria</taxon>
        <taxon>Pseudomonadati</taxon>
        <taxon>Bacteroidota</taxon>
        <taxon>Flavobacteriia</taxon>
        <taxon>Flavobacteriales</taxon>
        <taxon>Flavobacteriaceae</taxon>
        <taxon>Arenibacter</taxon>
    </lineage>
</organism>
<keyword evidence="1" id="KW-1133">Transmembrane helix</keyword>
<proteinExistence type="predicted"/>
<gene>
    <name evidence="4" type="ORF">EHW67_18945</name>
</gene>
<protein>
    <submittedName>
        <fullName evidence="4">FecR family protein</fullName>
    </submittedName>
</protein>
<dbReference type="EMBL" id="RQPJ01000021">
    <property type="protein sequence ID" value="RTE52261.1"/>
    <property type="molecule type" value="Genomic_DNA"/>
</dbReference>
<dbReference type="AlphaFoldDB" id="A0A430K014"/>
<dbReference type="Gene3D" id="2.60.120.1440">
    <property type="match status" value="1"/>
</dbReference>
<keyword evidence="1" id="KW-0812">Transmembrane</keyword>
<comment type="caution">
    <text evidence="4">The sequence shown here is derived from an EMBL/GenBank/DDBJ whole genome shotgun (WGS) entry which is preliminary data.</text>
</comment>
<sequence length="315" mass="36124">MITMIDRKRFLELVEKHLNRNCSKAEEAELEKYYHVYGQRLFDEIDQRKIRLQISQRIMAHAKKSKYSLDEKHKRRTLLRVAASLSILLVLGMSSVLLLPIKQVKFITVASNLGEKTQVTLPDSSSVTLNAGSRITYPETFNGDTRDVQLSGEAFFKVTHNPEQPFIVSTTGLNTRVLGTSFNIKAYEDNTEVKISLATGSIQISRSETILATLEPDQQMIFDKTSENYLVETHSTSNDTFWLYNIIKLNDHSFSETLKIMERWFNIKLYVEEIDENTAKRTISGKFIDPTLEEVIQSLELLCGSKISYKKNVKL</sequence>
<dbReference type="InterPro" id="IPR006860">
    <property type="entry name" value="FecR"/>
</dbReference>
<evidence type="ECO:0000313" key="4">
    <source>
        <dbReference type="EMBL" id="RTE52261.1"/>
    </source>
</evidence>
<feature type="domain" description="FecR protein" evidence="2">
    <location>
        <begin position="109"/>
        <end position="201"/>
    </location>
</feature>
<evidence type="ECO:0000259" key="2">
    <source>
        <dbReference type="Pfam" id="PF04773"/>
    </source>
</evidence>
<feature type="domain" description="Protein FecR C-terminal" evidence="3">
    <location>
        <begin position="248"/>
        <end position="310"/>
    </location>
</feature>
<dbReference type="FunFam" id="2.60.120.1440:FF:000001">
    <property type="entry name" value="Putative anti-sigma factor"/>
    <property type="match status" value="1"/>
</dbReference>
<evidence type="ECO:0000313" key="5">
    <source>
        <dbReference type="Proteomes" id="UP000267585"/>
    </source>
</evidence>
<accession>A0A430K014</accession>
<dbReference type="PIRSF" id="PIRSF018266">
    <property type="entry name" value="FecR"/>
    <property type="match status" value="1"/>
</dbReference>
<dbReference type="Proteomes" id="UP000267585">
    <property type="component" value="Unassembled WGS sequence"/>
</dbReference>
<dbReference type="PANTHER" id="PTHR30273:SF2">
    <property type="entry name" value="PROTEIN FECR"/>
    <property type="match status" value="1"/>
</dbReference>